<proteinExistence type="predicted"/>
<dbReference type="Proteomes" id="UP000683511">
    <property type="component" value="Chromosome"/>
</dbReference>
<name>A0A975TCD6_9NOST</name>
<protein>
    <recommendedName>
        <fullName evidence="4">Prepilin-type N-terminal cleavage/methylation domain-containing protein</fullName>
    </recommendedName>
</protein>
<accession>A0A975TCD6</accession>
<organism evidence="2 3">
    <name type="scientific">Richelia sinica FACHB-800</name>
    <dbReference type="NCBI Taxonomy" id="1357546"/>
    <lineage>
        <taxon>Bacteria</taxon>
        <taxon>Bacillati</taxon>
        <taxon>Cyanobacteriota</taxon>
        <taxon>Cyanophyceae</taxon>
        <taxon>Nostocales</taxon>
        <taxon>Nostocaceae</taxon>
        <taxon>Richelia</taxon>
    </lineage>
</organism>
<dbReference type="Pfam" id="PF07963">
    <property type="entry name" value="N_methyl"/>
    <property type="match status" value="1"/>
</dbReference>
<dbReference type="RefSeq" id="WP_190606467.1">
    <property type="nucleotide sequence ID" value="NZ_CP021056.1"/>
</dbReference>
<dbReference type="EMBL" id="CP021056">
    <property type="protein sequence ID" value="QXE26223.1"/>
    <property type="molecule type" value="Genomic_DNA"/>
</dbReference>
<dbReference type="AlphaFoldDB" id="A0A975TCD6"/>
<gene>
    <name evidence="2" type="ORF">B6N60_04954</name>
</gene>
<evidence type="ECO:0000256" key="1">
    <source>
        <dbReference type="SAM" id="Phobius"/>
    </source>
</evidence>
<keyword evidence="1" id="KW-0472">Membrane</keyword>
<feature type="transmembrane region" description="Helical" evidence="1">
    <location>
        <begin position="21"/>
        <end position="44"/>
    </location>
</feature>
<keyword evidence="1" id="KW-1133">Transmembrane helix</keyword>
<reference evidence="2" key="1">
    <citation type="submission" date="2017-04" db="EMBL/GenBank/DDBJ databases">
        <title>Genome deletions in a multicellular cyanobacterial endosymbiont for morphological adaptation in marine diatoms.</title>
        <authorList>
            <person name="Wang Y."/>
            <person name="Gao H."/>
            <person name="Li R."/>
            <person name="Xu X."/>
        </authorList>
    </citation>
    <scope>NUCLEOTIDE SEQUENCE</scope>
    <source>
        <strain evidence="2">FACHB 800</strain>
    </source>
</reference>
<dbReference type="KEGG" id="rsin:B6N60_04954"/>
<keyword evidence="3" id="KW-1185">Reference proteome</keyword>
<dbReference type="InterPro" id="IPR012902">
    <property type="entry name" value="N_methyl_site"/>
</dbReference>
<evidence type="ECO:0000313" key="3">
    <source>
        <dbReference type="Proteomes" id="UP000683511"/>
    </source>
</evidence>
<evidence type="ECO:0000313" key="2">
    <source>
        <dbReference type="EMBL" id="QXE26223.1"/>
    </source>
</evidence>
<keyword evidence="1" id="KW-0812">Transmembrane</keyword>
<evidence type="ECO:0008006" key="4">
    <source>
        <dbReference type="Google" id="ProtNLM"/>
    </source>
</evidence>
<dbReference type="NCBIfam" id="TIGR02532">
    <property type="entry name" value="IV_pilin_GFxxxE"/>
    <property type="match status" value="1"/>
</dbReference>
<dbReference type="NCBIfam" id="NF038303">
    <property type="entry name" value="EPS_HpsB"/>
    <property type="match status" value="1"/>
</dbReference>
<sequence>MIKHQRQPQLKHESSSEAGFTIIESLVGMLVVAILLAAIAPVLVMSTTVRVQARRIEKATQAAKLFIDGVRSQTISSPIKVLEITRLQTSDPRNLNDTIGDYLITNETMPPPDSNSNDLFCLKRDGSIEPFVASQVGCFDSEYPLDNFYIQAMQLRVQNSKPEDGYRLAIRVYRSDIDFSQPVKTNLSNQQENQTNIEQNVINAALGNKQLPLLEMTADVGGQSTNFRALCQRLGPASGKNCI</sequence>